<dbReference type="EMBL" id="HACA01008526">
    <property type="protein sequence ID" value="CDW25887.1"/>
    <property type="molecule type" value="Transcribed_RNA"/>
</dbReference>
<reference evidence="1" key="1">
    <citation type="submission" date="2014-05" db="EMBL/GenBank/DDBJ databases">
        <authorList>
            <person name="Chronopoulou M."/>
        </authorList>
    </citation>
    <scope>NUCLEOTIDE SEQUENCE</scope>
    <source>
        <tissue evidence="1">Whole organism</tissue>
    </source>
</reference>
<proteinExistence type="predicted"/>
<dbReference type="AlphaFoldDB" id="A0A0K2TJT7"/>
<organism evidence="1">
    <name type="scientific">Lepeophtheirus salmonis</name>
    <name type="common">Salmon louse</name>
    <name type="synonym">Caligus salmonis</name>
    <dbReference type="NCBI Taxonomy" id="72036"/>
    <lineage>
        <taxon>Eukaryota</taxon>
        <taxon>Metazoa</taxon>
        <taxon>Ecdysozoa</taxon>
        <taxon>Arthropoda</taxon>
        <taxon>Crustacea</taxon>
        <taxon>Multicrustacea</taxon>
        <taxon>Hexanauplia</taxon>
        <taxon>Copepoda</taxon>
        <taxon>Siphonostomatoida</taxon>
        <taxon>Caligidae</taxon>
        <taxon>Lepeophtheirus</taxon>
    </lineage>
</organism>
<protein>
    <submittedName>
        <fullName evidence="1">Uncharacterized protein</fullName>
    </submittedName>
</protein>
<sequence length="65" mass="7434">MLDSSETTIETIVDTVCDQGYKWASILGKISQILFNVMYKTLVSQLNDNIRQESRKKILGKQVKI</sequence>
<evidence type="ECO:0000313" key="1">
    <source>
        <dbReference type="EMBL" id="CDW25887.1"/>
    </source>
</evidence>
<accession>A0A0K2TJT7</accession>
<name>A0A0K2TJT7_LEPSM</name>